<dbReference type="PANTHER" id="PTHR36765:SF1">
    <property type="entry name" value="EXPRESSED PROTEIN"/>
    <property type="match status" value="1"/>
</dbReference>
<feature type="region of interest" description="Disordered" evidence="2">
    <location>
        <begin position="1"/>
        <end position="22"/>
    </location>
</feature>
<feature type="region of interest" description="Disordered" evidence="2">
    <location>
        <begin position="34"/>
        <end position="53"/>
    </location>
</feature>
<feature type="compositionally biased region" description="Polar residues" evidence="2">
    <location>
        <begin position="34"/>
        <end position="45"/>
    </location>
</feature>
<accession>A0ABD3RL47</accession>
<protein>
    <submittedName>
        <fullName evidence="3">Uncharacterized protein</fullName>
    </submittedName>
</protein>
<evidence type="ECO:0000256" key="2">
    <source>
        <dbReference type="SAM" id="MobiDB-lite"/>
    </source>
</evidence>
<feature type="compositionally biased region" description="Low complexity" evidence="2">
    <location>
        <begin position="1"/>
        <end position="15"/>
    </location>
</feature>
<proteinExistence type="predicted"/>
<evidence type="ECO:0000313" key="3">
    <source>
        <dbReference type="EMBL" id="KAL3813692.1"/>
    </source>
</evidence>
<organism evidence="3 4">
    <name type="scientific">Penstemon smallii</name>
    <dbReference type="NCBI Taxonomy" id="265156"/>
    <lineage>
        <taxon>Eukaryota</taxon>
        <taxon>Viridiplantae</taxon>
        <taxon>Streptophyta</taxon>
        <taxon>Embryophyta</taxon>
        <taxon>Tracheophyta</taxon>
        <taxon>Spermatophyta</taxon>
        <taxon>Magnoliopsida</taxon>
        <taxon>eudicotyledons</taxon>
        <taxon>Gunneridae</taxon>
        <taxon>Pentapetalae</taxon>
        <taxon>asterids</taxon>
        <taxon>lamiids</taxon>
        <taxon>Lamiales</taxon>
        <taxon>Plantaginaceae</taxon>
        <taxon>Cheloneae</taxon>
        <taxon>Penstemon</taxon>
    </lineage>
</organism>
<feature type="coiled-coil region" evidence="1">
    <location>
        <begin position="164"/>
        <end position="191"/>
    </location>
</feature>
<dbReference type="Proteomes" id="UP001634393">
    <property type="component" value="Unassembled WGS sequence"/>
</dbReference>
<keyword evidence="4" id="KW-1185">Reference proteome</keyword>
<evidence type="ECO:0000313" key="4">
    <source>
        <dbReference type="Proteomes" id="UP001634393"/>
    </source>
</evidence>
<feature type="region of interest" description="Disordered" evidence="2">
    <location>
        <begin position="111"/>
        <end position="133"/>
    </location>
</feature>
<name>A0ABD3RL47_9LAMI</name>
<reference evidence="3 4" key="1">
    <citation type="submission" date="2024-12" db="EMBL/GenBank/DDBJ databases">
        <title>The unique morphological basis and parallel evolutionary history of personate flowers in Penstemon.</title>
        <authorList>
            <person name="Depatie T.H."/>
            <person name="Wessinger C.A."/>
        </authorList>
    </citation>
    <scope>NUCLEOTIDE SEQUENCE [LARGE SCALE GENOMIC DNA]</scope>
    <source>
        <strain evidence="3">WTNN_2</strain>
        <tissue evidence="3">Leaf</tissue>
    </source>
</reference>
<dbReference type="AlphaFoldDB" id="A0ABD3RL47"/>
<dbReference type="EMBL" id="JBJXBP010000008">
    <property type="protein sequence ID" value="KAL3813692.1"/>
    <property type="molecule type" value="Genomic_DNA"/>
</dbReference>
<comment type="caution">
    <text evidence="3">The sequence shown here is derived from an EMBL/GenBank/DDBJ whole genome shotgun (WGS) entry which is preliminary data.</text>
</comment>
<sequence length="221" mass="24152">MGGGRSNSSSSSSSSGEEDGDAEWKAAIDSVATTTATFNEPNSNGLPDAIGEKHKPQFKRYQIKGQKLLDELIEKNLEWVTDTAPVLEKDPVEDGGGIRLFKTAPPGIKFDHVDELQGPKKKPKLLPGEELDEKSKKFRKQLQSVAVDGADIITAARTSSQKSLAKLEAREAAAKAAAKKEEERVAELKKIRGERWLPSIAREIARDNRLKLSSGYAKEAR</sequence>
<evidence type="ECO:0000256" key="1">
    <source>
        <dbReference type="SAM" id="Coils"/>
    </source>
</evidence>
<gene>
    <name evidence="3" type="ORF">ACJIZ3_014960</name>
</gene>
<dbReference type="PANTHER" id="PTHR36765">
    <property type="entry name" value="EXPRESSED PROTEIN"/>
    <property type="match status" value="1"/>
</dbReference>
<keyword evidence="1" id="KW-0175">Coiled coil</keyword>